<reference evidence="1" key="1">
    <citation type="submission" date="2023-04" db="EMBL/GenBank/DDBJ databases">
        <title>A chromosome-level genome assembly of the parasitoid wasp Eretmocerus hayati.</title>
        <authorList>
            <person name="Zhong Y."/>
            <person name="Liu S."/>
            <person name="Liu Y."/>
        </authorList>
    </citation>
    <scope>NUCLEOTIDE SEQUENCE</scope>
    <source>
        <strain evidence="1">ZJU_SS_LIU_2023</strain>
    </source>
</reference>
<comment type="caution">
    <text evidence="1">The sequence shown here is derived from an EMBL/GenBank/DDBJ whole genome shotgun (WGS) entry which is preliminary data.</text>
</comment>
<evidence type="ECO:0000313" key="1">
    <source>
        <dbReference type="EMBL" id="KAJ8687571.1"/>
    </source>
</evidence>
<dbReference type="Proteomes" id="UP001239111">
    <property type="component" value="Chromosome 1"/>
</dbReference>
<proteinExistence type="predicted"/>
<keyword evidence="2" id="KW-1185">Reference proteome</keyword>
<evidence type="ECO:0000313" key="2">
    <source>
        <dbReference type="Proteomes" id="UP001239111"/>
    </source>
</evidence>
<organism evidence="1 2">
    <name type="scientific">Eretmocerus hayati</name>
    <dbReference type="NCBI Taxonomy" id="131215"/>
    <lineage>
        <taxon>Eukaryota</taxon>
        <taxon>Metazoa</taxon>
        <taxon>Ecdysozoa</taxon>
        <taxon>Arthropoda</taxon>
        <taxon>Hexapoda</taxon>
        <taxon>Insecta</taxon>
        <taxon>Pterygota</taxon>
        <taxon>Neoptera</taxon>
        <taxon>Endopterygota</taxon>
        <taxon>Hymenoptera</taxon>
        <taxon>Apocrita</taxon>
        <taxon>Proctotrupomorpha</taxon>
        <taxon>Chalcidoidea</taxon>
        <taxon>Aphelinidae</taxon>
        <taxon>Aphelininae</taxon>
        <taxon>Eretmocerus</taxon>
    </lineage>
</organism>
<name>A0ACC2PXA8_9HYME</name>
<gene>
    <name evidence="1" type="ORF">QAD02_023365</name>
</gene>
<dbReference type="EMBL" id="CM056741">
    <property type="protein sequence ID" value="KAJ8687571.1"/>
    <property type="molecule type" value="Genomic_DNA"/>
</dbReference>
<protein>
    <submittedName>
        <fullName evidence="1">Uncharacterized protein</fullName>
    </submittedName>
</protein>
<sequence length="928" mass="103977">MDHATAVEEAVKKFYLSGDNEVHAWLLQAQASQEAWTFVWQLLDSSKPAEVQYFAATTLHSKISKQWEEVPKSEYLDLQSRILNLLKSPHTSNVALSRLCQSLAAYMANYSISQKSQNKEKCMVEELVEVLPFNSSETVSLLVRVLEAIAREFDRRSTKQLKLGESVLVNWQKVSWILEQIFLTCSQMNDDTSNALYLSSIECTVSWLKLGPLPLDTIGRIIPHLLAAAARYLPNRDEFEFESSQGIESVQECLTMVVTHAELYKRPQLFWEWAKSLICMVKEQGAHHYYEILTAFGEAHSRTLLLAISNCETMNEEQKWTAQQLIEFLLECSEQDGRYPIDEKRSCIPFSFWFALQDDVNMLDPPLDRQAVFALKPIYARLTQALLRKSTLPSSSSEAGSSDDRELFRCYRQDVSDTLTYCYNVLHEDLLILLGQRLSQTHDDVSKWPHVESTIHAFKAVCDCVGSQESHYVPAIMDLMFSHIPYDVYPKEVLCCACSAVRDWAEWIGQHPDPWLARSMQLIEIGITSGPVSAPAAGMALKDVARECEPHLAPLAPSILETIGRSLENVTPGGGEGLRLMYAAGKLLNALNDQPELQMKHLEATIGQSVLKLNQYLQMPVEQSQQAVVNHLKMITMFFTTLEGPIGNAVLDALLPIFQGIVNHPEWGREPNTLEAMHKCAQKSLASLTQPETEAKPLLEMLSVSYRRHAHPAALDFLKQLVLLFGRDPSNMIGPVLAEVSGLTLQGVAACRNANASLSELSELLDAYLGLLAQICKKNARLLLQMPEQLPDMLHCGMACLTLPEPSTVKAAGSFLTHAITQSPHLQTFIQPIGQDLVGVILQCVGGIAPSNNLEPYAEVLLALNKTCPEWTSQWLKAALIDNSESAEARAQKDSFTQDVLRERTNKRRLCERLRDFSLQCRQARVGL</sequence>
<accession>A0ACC2PXA8</accession>